<feature type="region of interest" description="Disordered" evidence="1">
    <location>
        <begin position="61"/>
        <end position="132"/>
    </location>
</feature>
<name>A0A2I1D9R5_ASPC2</name>
<evidence type="ECO:0000313" key="5">
    <source>
        <dbReference type="Proteomes" id="UP000234254"/>
    </source>
</evidence>
<gene>
    <name evidence="4" type="ORF">P168DRAFT_325458</name>
</gene>
<evidence type="ECO:0000313" key="4">
    <source>
        <dbReference type="EMBL" id="PKY06606.1"/>
    </source>
</evidence>
<keyword evidence="5" id="KW-1185">Reference proteome</keyword>
<organism evidence="4 5">
    <name type="scientific">Aspergillus campestris (strain IBT 28561)</name>
    <dbReference type="NCBI Taxonomy" id="1392248"/>
    <lineage>
        <taxon>Eukaryota</taxon>
        <taxon>Fungi</taxon>
        <taxon>Dikarya</taxon>
        <taxon>Ascomycota</taxon>
        <taxon>Pezizomycotina</taxon>
        <taxon>Eurotiomycetes</taxon>
        <taxon>Eurotiomycetidae</taxon>
        <taxon>Eurotiales</taxon>
        <taxon>Aspergillaceae</taxon>
        <taxon>Aspergillus</taxon>
        <taxon>Aspergillus subgen. Circumdati</taxon>
    </lineage>
</organism>
<dbReference type="PANTHER" id="PTHR36681:SF3">
    <property type="entry name" value="NUCLEAR GTPASE, GERMINAL CENTER-ASSOCIATED, TANDEM DUPLICATE 3"/>
    <property type="match status" value="1"/>
</dbReference>
<dbReference type="SUPFAM" id="SSF52540">
    <property type="entry name" value="P-loop containing nucleoside triphosphate hydrolases"/>
    <property type="match status" value="1"/>
</dbReference>
<dbReference type="OrthoDB" id="3598281at2759"/>
<dbReference type="InterPro" id="IPR045063">
    <property type="entry name" value="Dynamin_N"/>
</dbReference>
<proteinExistence type="predicted"/>
<evidence type="ECO:0000259" key="2">
    <source>
        <dbReference type="Pfam" id="PF00350"/>
    </source>
</evidence>
<dbReference type="InterPro" id="IPR056024">
    <property type="entry name" value="DUF7605"/>
</dbReference>
<sequence>MYWSGYRIRARMSDTPRLRDCRGSRFAVAASVGTQQEHRNVTNLLPDPTRLTGPKDIAYTHVPRKANPRPTIAPSPRFKDPGIQSTSSRTSTDRPFTSVVDLTEDEDNEADETLSRRTSIDTDNRADASHEERLSSAPIYNRQLKDGLSEVKTLLRELAHTMRLSGLTGNSTTSLHNLYNDTKKMSEFRYPETRTVGFIGDSGVGKSSVINSLLDQENLTRSSRDGSACTCVVTEFRHSGNNHNPYTIEASFMDTDEVKELLEEVLQSVRQFHTPSLYRQLRSSEEQTSCREKSDRAWEALESLFKNEPEMSLDYVSRDEEGAELAILDRLERWALLGSAHRPGGPASLEYSVVCAGLDECKQQLDALTADSLGGNRPALWPFIKSIRVYLDAPILRTGLVLVDLPGLRDMNYARVRATEHYLNHNCDEVFIVINIARCITDQTISDINNRCRDDQPRHIICTRSEDTSAEETAREQSPIAPRVREMNQGIFQVKVQQKDANNLKKKATPAEKERIVLEMERLRSVIKSLHAERKQFLVEERNTRVSRELATRDGITRVFCVSNALYTKHRDNPEEHSEAYLQLSGVRQLRSYCRLVPADAQLRATSAFLEHQVPAHLTSLRQWTLSGVDSVMVEKAATLRRALGDAEAALRQDFISPEAYLRKAYANLSHIFAQDIINKIRVCDSEWTEHCVEVSEEWRGWHSGTYAAWCRKFGTYSTNAQDRYCWNKSLAQKPREYLGPGWDHIIEYSESSIESLGLDTSRTFDRMRRALAEHRNLAPQAIGNLLTGLEARQKCITDEIQDAFTRIIQSLHLLKRDTLYGHASSVMAGLMHPAYIKCNRVFESGKDKIRKDIIHDHLEQSRLFANYRQRSRDMYKSAVTADFADLRRKVHEHVKMVIRDVRAVVLADGEAPEAEQAPALAEEMGRQVSRALESAARAQAVLEGLVSH</sequence>
<dbReference type="InterPro" id="IPR027417">
    <property type="entry name" value="P-loop_NTPase"/>
</dbReference>
<dbReference type="RefSeq" id="XP_024695200.1">
    <property type="nucleotide sequence ID" value="XM_024841002.1"/>
</dbReference>
<feature type="compositionally biased region" description="Polar residues" evidence="1">
    <location>
        <begin position="83"/>
        <end position="95"/>
    </location>
</feature>
<dbReference type="AlphaFoldDB" id="A0A2I1D9R5"/>
<dbReference type="Pfam" id="PF24564">
    <property type="entry name" value="DUF7605"/>
    <property type="match status" value="1"/>
</dbReference>
<accession>A0A2I1D9R5</accession>
<reference evidence="4" key="1">
    <citation type="submission" date="2016-12" db="EMBL/GenBank/DDBJ databases">
        <title>The genomes of Aspergillus section Nigri reveals drivers in fungal speciation.</title>
        <authorList>
            <consortium name="DOE Joint Genome Institute"/>
            <person name="Vesth T.C."/>
            <person name="Nybo J."/>
            <person name="Theobald S."/>
            <person name="Brandl J."/>
            <person name="Frisvad J.C."/>
            <person name="Nielsen K.F."/>
            <person name="Lyhne E.K."/>
            <person name="Kogle M.E."/>
            <person name="Kuo A."/>
            <person name="Riley R."/>
            <person name="Clum A."/>
            <person name="Nolan M."/>
            <person name="Lipzen A."/>
            <person name="Salamov A."/>
            <person name="Henrissat B."/>
            <person name="Wiebenga A."/>
            <person name="De vries R.P."/>
            <person name="Grigoriev I.V."/>
            <person name="Mortensen U.H."/>
            <person name="Andersen M.R."/>
            <person name="Baker S.E."/>
        </authorList>
    </citation>
    <scope>NUCLEOTIDE SEQUENCE</scope>
    <source>
        <strain evidence="4">IBT 28561</strain>
    </source>
</reference>
<comment type="caution">
    <text evidence="4">The sequence shown here is derived from an EMBL/GenBank/DDBJ whole genome shotgun (WGS) entry which is preliminary data.</text>
</comment>
<dbReference type="GeneID" id="36548526"/>
<dbReference type="EMBL" id="MSFM01000003">
    <property type="protein sequence ID" value="PKY06606.1"/>
    <property type="molecule type" value="Genomic_DNA"/>
</dbReference>
<dbReference type="PANTHER" id="PTHR36681">
    <property type="entry name" value="NUCLEAR GTPASE, GERMINAL CENTER-ASSOCIATED, TANDEM DUPLICATE 3"/>
    <property type="match status" value="1"/>
</dbReference>
<evidence type="ECO:0000256" key="1">
    <source>
        <dbReference type="SAM" id="MobiDB-lite"/>
    </source>
</evidence>
<dbReference type="Pfam" id="PF00350">
    <property type="entry name" value="Dynamin_N"/>
    <property type="match status" value="1"/>
</dbReference>
<evidence type="ECO:0000259" key="3">
    <source>
        <dbReference type="Pfam" id="PF24564"/>
    </source>
</evidence>
<feature type="domain" description="Dynamin N-terminal" evidence="2">
    <location>
        <begin position="196"/>
        <end position="461"/>
    </location>
</feature>
<feature type="compositionally biased region" description="Basic and acidic residues" evidence="1">
    <location>
        <begin position="113"/>
        <end position="132"/>
    </location>
</feature>
<dbReference type="Proteomes" id="UP000234254">
    <property type="component" value="Unassembled WGS sequence"/>
</dbReference>
<feature type="domain" description="DUF7605" evidence="3">
    <location>
        <begin position="686"/>
        <end position="865"/>
    </location>
</feature>
<dbReference type="VEuPathDB" id="FungiDB:P168DRAFT_325458"/>
<dbReference type="Gene3D" id="3.40.50.300">
    <property type="entry name" value="P-loop containing nucleotide triphosphate hydrolases"/>
    <property type="match status" value="1"/>
</dbReference>
<feature type="compositionally biased region" description="Acidic residues" evidence="1">
    <location>
        <begin position="102"/>
        <end position="112"/>
    </location>
</feature>
<protein>
    <submittedName>
        <fullName evidence="4">Uncharacterized protein</fullName>
    </submittedName>
</protein>